<dbReference type="EMBL" id="LLXH01000329">
    <property type="protein sequence ID" value="PKC68478.1"/>
    <property type="molecule type" value="Genomic_DNA"/>
</dbReference>
<comment type="caution">
    <text evidence="1">The sequence shown here is derived from an EMBL/GenBank/DDBJ whole genome shotgun (WGS) entry which is preliminary data.</text>
</comment>
<reference evidence="1 2" key="1">
    <citation type="submission" date="2017-10" db="EMBL/GenBank/DDBJ databases">
        <title>Extensive intraspecific genome diversity in a model arbuscular mycorrhizal fungus.</title>
        <authorList>
            <person name="Chen E.C.H."/>
            <person name="Morin E."/>
            <person name="Baudet D."/>
            <person name="Noel J."/>
            <person name="Ndikumana S."/>
            <person name="Charron P."/>
            <person name="St-Onge C."/>
            <person name="Giorgi J."/>
            <person name="Grigoriev I.V."/>
            <person name="Roux C."/>
            <person name="Martin F.M."/>
            <person name="Corradi N."/>
        </authorList>
    </citation>
    <scope>NUCLEOTIDE SEQUENCE [LARGE SCALE GENOMIC DNA]</scope>
    <source>
        <strain evidence="1 2">A1</strain>
    </source>
</reference>
<dbReference type="VEuPathDB" id="FungiDB:FUN_004750"/>
<protein>
    <submittedName>
        <fullName evidence="1">Uncharacterized protein</fullName>
    </submittedName>
</protein>
<accession>A0A2N0RYU8</accession>
<reference evidence="1 2" key="2">
    <citation type="submission" date="2017-10" db="EMBL/GenBank/DDBJ databases">
        <title>Genome analyses suggest a sexual origin of heterokaryosis in a supposedly ancient asexual fungus.</title>
        <authorList>
            <person name="Corradi N."/>
            <person name="Sedzielewska K."/>
            <person name="Noel J."/>
            <person name="Charron P."/>
            <person name="Farinelli L."/>
            <person name="Marton T."/>
            <person name="Kruger M."/>
            <person name="Pelin A."/>
            <person name="Brachmann A."/>
            <person name="Corradi N."/>
        </authorList>
    </citation>
    <scope>NUCLEOTIDE SEQUENCE [LARGE SCALE GENOMIC DNA]</scope>
    <source>
        <strain evidence="1 2">A1</strain>
    </source>
</reference>
<dbReference type="AlphaFoldDB" id="A0A2N0RYU8"/>
<evidence type="ECO:0000313" key="2">
    <source>
        <dbReference type="Proteomes" id="UP000232688"/>
    </source>
</evidence>
<evidence type="ECO:0000313" key="1">
    <source>
        <dbReference type="EMBL" id="PKC68478.1"/>
    </source>
</evidence>
<dbReference type="Proteomes" id="UP000232688">
    <property type="component" value="Unassembled WGS sequence"/>
</dbReference>
<dbReference type="VEuPathDB" id="FungiDB:RhiirFUN_006886"/>
<name>A0A2N0RYU8_9GLOM</name>
<sequence>MSYVILLIQISEKTKSIRLIKVSKQNDDGSIEAGETVCKQLDAPPKETIVTIVQQYITNEKLKNTKPIWITTAVNIAYLKNLADQHEGEWKEKYARQYLTKEIGNPKEVDELIDASSKYVVKQSTQEVIKDKKKAANNDGSFGISKTITKELNDTSPEDLVKKAIKLNLKIPILSLKQHSCSDIYVQPRQIRIILQVPREYLSSQIRDKQLEEDIIKASSKVVIDKSSEKNDKLKNIQPSVWQTVISMQYLKNTASQYENDWKDKYNKAEEHVRSQLGGDDNLNTTISVLKGEYIVDDVRSICSSQKNDGSITLHKSIKNQFNVSSTNRYVLVEHKGETQAAYERANSWLSKQLNNNKELEKELFSACEQYVIEEGSRKIEHTLQTVLKYLQERSILDDAHAIRISQNNDGSFTLHSSILEQFKILSIDEFIKGITLDYESEWRNICEKANK</sequence>
<dbReference type="VEuPathDB" id="FungiDB:RhiirA1_457151"/>
<organism evidence="1 2">
    <name type="scientific">Rhizophagus irregularis</name>
    <dbReference type="NCBI Taxonomy" id="588596"/>
    <lineage>
        <taxon>Eukaryota</taxon>
        <taxon>Fungi</taxon>
        <taxon>Fungi incertae sedis</taxon>
        <taxon>Mucoromycota</taxon>
        <taxon>Glomeromycotina</taxon>
        <taxon>Glomeromycetes</taxon>
        <taxon>Glomerales</taxon>
        <taxon>Glomeraceae</taxon>
        <taxon>Rhizophagus</taxon>
    </lineage>
</organism>
<proteinExistence type="predicted"/>
<gene>
    <name evidence="1" type="ORF">RhiirA1_457151</name>
</gene>